<dbReference type="GO" id="GO:0005829">
    <property type="term" value="C:cytosol"/>
    <property type="evidence" value="ECO:0000318"/>
    <property type="project" value="GO_Central"/>
</dbReference>
<evidence type="ECO:0000256" key="1">
    <source>
        <dbReference type="ARBA" id="ARBA00007905"/>
    </source>
</evidence>
<dbReference type="eggNOG" id="KOG1577">
    <property type="taxonomic scope" value="Eukaryota"/>
</dbReference>
<dbReference type="GO" id="GO:0004032">
    <property type="term" value="F:aldose reductase (NADPH) activity"/>
    <property type="evidence" value="ECO:0000318"/>
    <property type="project" value="GO_Central"/>
</dbReference>
<name>A0A0D1CG24_MYCMD</name>
<dbReference type="FunFam" id="3.20.20.100:FF:000108">
    <property type="entry name" value="Chromosome 21, whole genome shotgun sequence"/>
    <property type="match status" value="1"/>
</dbReference>
<keyword evidence="3" id="KW-0560">Oxidoreductase</keyword>
<evidence type="ECO:0000256" key="6">
    <source>
        <dbReference type="PIRSR" id="PIRSR000097-3"/>
    </source>
</evidence>
<feature type="active site" description="Proton donor" evidence="4">
    <location>
        <position position="51"/>
    </location>
</feature>
<feature type="domain" description="NADP-dependent oxidoreductase" evidence="7">
    <location>
        <begin position="23"/>
        <end position="284"/>
    </location>
</feature>
<dbReference type="AlphaFoldDB" id="A0A0D1CG24"/>
<dbReference type="PANTHER" id="PTHR43827:SF3">
    <property type="entry name" value="NADP-DEPENDENT OXIDOREDUCTASE DOMAIN-CONTAINING PROTEIN"/>
    <property type="match status" value="1"/>
</dbReference>
<evidence type="ECO:0000256" key="2">
    <source>
        <dbReference type="ARBA" id="ARBA00022857"/>
    </source>
</evidence>
<evidence type="ECO:0000256" key="5">
    <source>
        <dbReference type="PIRSR" id="PIRSR000097-2"/>
    </source>
</evidence>
<dbReference type="OrthoDB" id="416253at2759"/>
<sequence length="301" mass="33104">MPIPTVRLASGLELPRLAFGTGTALYNSDAAKQVTMALDSGFRFIDGAEVYANEASMGAGIESFLASSGLKRNDIYVLTKVGKEGMKDLQSAIKVELQKLKVDQLDSYLLHLPPRGQDGLPSNVDAWKELEKIKQAGLTKSIGVSNWLASDIQQLLDAGLSVPDINQIEFHPYVYSHEEYTKLLALQKKHGIVTMTYSALAPFYKSALPEDGPLNKALTAIAAKNDKRTTANVLLRWALQRSEGIITTTTSKESRAKEYLDQLDSNNDAQLKLSEDELQEIDQAGKAHGVEKFYMAPYLKP</sequence>
<dbReference type="PANTHER" id="PTHR43827">
    <property type="entry name" value="2,5-DIKETO-D-GLUCONIC ACID REDUCTASE"/>
    <property type="match status" value="1"/>
</dbReference>
<gene>
    <name evidence="8" type="ORF">UMAG_11598</name>
</gene>
<evidence type="ECO:0000256" key="4">
    <source>
        <dbReference type="PIRSR" id="PIRSR000097-1"/>
    </source>
</evidence>
<keyword evidence="9" id="KW-1185">Reference proteome</keyword>
<reference evidence="8 9" key="1">
    <citation type="journal article" date="2006" name="Nature">
        <title>Insights from the genome of the biotrophic fungal plant pathogen Ustilago maydis.</title>
        <authorList>
            <person name="Kamper J."/>
            <person name="Kahmann R."/>
            <person name="Bolker M."/>
            <person name="Ma L.J."/>
            <person name="Brefort T."/>
            <person name="Saville B.J."/>
            <person name="Banuett F."/>
            <person name="Kronstad J.W."/>
            <person name="Gold S.E."/>
            <person name="Muller O."/>
            <person name="Perlin M.H."/>
            <person name="Wosten H.A."/>
            <person name="de Vries R."/>
            <person name="Ruiz-Herrera J."/>
            <person name="Reynaga-Pena C.G."/>
            <person name="Snetselaar K."/>
            <person name="McCann M."/>
            <person name="Perez-Martin J."/>
            <person name="Feldbrugge M."/>
            <person name="Basse C.W."/>
            <person name="Steinberg G."/>
            <person name="Ibeas J.I."/>
            <person name="Holloman W."/>
            <person name="Guzman P."/>
            <person name="Farman M."/>
            <person name="Stajich J.E."/>
            <person name="Sentandreu R."/>
            <person name="Gonzalez-Prieto J.M."/>
            <person name="Kennell J.C."/>
            <person name="Molina L."/>
            <person name="Schirawski J."/>
            <person name="Mendoza-Mendoza A."/>
            <person name="Greilinger D."/>
            <person name="Munch K."/>
            <person name="Rossel N."/>
            <person name="Scherer M."/>
            <person name="Vranes M."/>
            <person name="Ladendorf O."/>
            <person name="Vincon V."/>
            <person name="Fuchs U."/>
            <person name="Sandrock B."/>
            <person name="Meng S."/>
            <person name="Ho E.C."/>
            <person name="Cahill M.J."/>
            <person name="Boyce K.J."/>
            <person name="Klose J."/>
            <person name="Klosterman S.J."/>
            <person name="Deelstra H.J."/>
            <person name="Ortiz-Castellanos L."/>
            <person name="Li W."/>
            <person name="Sanchez-Alonso P."/>
            <person name="Schreier P.H."/>
            <person name="Hauser-Hahn I."/>
            <person name="Vaupel M."/>
            <person name="Koopmann E."/>
            <person name="Friedrich G."/>
            <person name="Voss H."/>
            <person name="Schluter T."/>
            <person name="Margolis J."/>
            <person name="Platt D."/>
            <person name="Swimmer C."/>
            <person name="Gnirke A."/>
            <person name="Chen F."/>
            <person name="Vysotskaia V."/>
            <person name="Mannhaupt G."/>
            <person name="Guldener U."/>
            <person name="Munsterkotter M."/>
            <person name="Haase D."/>
            <person name="Oesterheld M."/>
            <person name="Mewes H.W."/>
            <person name="Mauceli E.W."/>
            <person name="DeCaprio D."/>
            <person name="Wade C.M."/>
            <person name="Butler J."/>
            <person name="Young S."/>
            <person name="Jaffe D.B."/>
            <person name="Calvo S."/>
            <person name="Nusbaum C."/>
            <person name="Galagan J."/>
            <person name="Birren B.W."/>
        </authorList>
    </citation>
    <scope>NUCLEOTIDE SEQUENCE [LARGE SCALE GENOMIC DNA]</scope>
    <source>
        <strain evidence="9">DSM 14603 / FGSC 9021 / UM521</strain>
    </source>
</reference>
<comment type="similarity">
    <text evidence="1">Belongs to the aldo/keto reductase family.</text>
</comment>
<evidence type="ECO:0000313" key="9">
    <source>
        <dbReference type="Proteomes" id="UP000000561"/>
    </source>
</evidence>
<dbReference type="VEuPathDB" id="FungiDB:UMAG_11598"/>
<protein>
    <recommendedName>
        <fullName evidence="7">NADP-dependent oxidoreductase domain-containing protein</fullName>
    </recommendedName>
</protein>
<feature type="site" description="Lowers pKa of active site Tyr" evidence="6">
    <location>
        <position position="80"/>
    </location>
</feature>
<evidence type="ECO:0000256" key="3">
    <source>
        <dbReference type="ARBA" id="ARBA00023002"/>
    </source>
</evidence>
<proteinExistence type="inferred from homology"/>
<dbReference type="Pfam" id="PF00248">
    <property type="entry name" value="Aldo_ket_red"/>
    <property type="match status" value="1"/>
</dbReference>
<dbReference type="GO" id="GO:0016652">
    <property type="term" value="F:oxidoreductase activity, acting on NAD(P)H as acceptor"/>
    <property type="evidence" value="ECO:0007669"/>
    <property type="project" value="InterPro"/>
</dbReference>
<dbReference type="InterPro" id="IPR023210">
    <property type="entry name" value="NADP_OxRdtase_dom"/>
</dbReference>
<dbReference type="Gene3D" id="3.20.20.100">
    <property type="entry name" value="NADP-dependent oxidoreductase domain"/>
    <property type="match status" value="1"/>
</dbReference>
<dbReference type="STRING" id="237631.A0A0D1CG24"/>
<accession>A0A0D1CG24</accession>
<organism evidence="8 9">
    <name type="scientific">Mycosarcoma maydis</name>
    <name type="common">Corn smut fungus</name>
    <name type="synonym">Ustilago maydis</name>
    <dbReference type="NCBI Taxonomy" id="5270"/>
    <lineage>
        <taxon>Eukaryota</taxon>
        <taxon>Fungi</taxon>
        <taxon>Dikarya</taxon>
        <taxon>Basidiomycota</taxon>
        <taxon>Ustilaginomycotina</taxon>
        <taxon>Ustilaginomycetes</taxon>
        <taxon>Ustilaginales</taxon>
        <taxon>Ustilaginaceae</taxon>
        <taxon>Mycosarcoma</taxon>
    </lineage>
</organism>
<feature type="binding site" evidence="5">
    <location>
        <position position="111"/>
    </location>
    <ligand>
        <name>substrate</name>
    </ligand>
</feature>
<dbReference type="PRINTS" id="PR00069">
    <property type="entry name" value="ALDKETRDTASE"/>
</dbReference>
<dbReference type="SUPFAM" id="SSF51430">
    <property type="entry name" value="NAD(P)-linked oxidoreductase"/>
    <property type="match status" value="1"/>
</dbReference>
<evidence type="ECO:0000259" key="7">
    <source>
        <dbReference type="Pfam" id="PF00248"/>
    </source>
</evidence>
<dbReference type="EMBL" id="CM003160">
    <property type="protein sequence ID" value="KIS65963.1"/>
    <property type="molecule type" value="Genomic_DNA"/>
</dbReference>
<dbReference type="GeneID" id="23567463"/>
<dbReference type="InterPro" id="IPR020471">
    <property type="entry name" value="AKR"/>
</dbReference>
<dbReference type="InterPro" id="IPR044494">
    <property type="entry name" value="AKR3C2/3"/>
</dbReference>
<keyword evidence="2" id="KW-0521">NADP</keyword>
<dbReference type="InParanoid" id="A0A0D1CG24"/>
<dbReference type="InterPro" id="IPR036812">
    <property type="entry name" value="NAD(P)_OxRdtase_dom_sf"/>
</dbReference>
<dbReference type="RefSeq" id="XP_011392506.1">
    <property type="nucleotide sequence ID" value="XM_011394204.1"/>
</dbReference>
<dbReference type="Proteomes" id="UP000000561">
    <property type="component" value="Chromosome 21"/>
</dbReference>
<evidence type="ECO:0000313" key="8">
    <source>
        <dbReference type="EMBL" id="KIS65963.1"/>
    </source>
</evidence>
<dbReference type="CDD" id="cd19120">
    <property type="entry name" value="AKR_AKR3C2-3"/>
    <property type="match status" value="1"/>
</dbReference>
<dbReference type="PIRSF" id="PIRSF000097">
    <property type="entry name" value="AKR"/>
    <property type="match status" value="1"/>
</dbReference>
<dbReference type="KEGG" id="uma:UMAG_11598"/>